<gene>
    <name evidence="2" type="ORF">RZN69_18985</name>
</gene>
<dbReference type="PANTHER" id="PTHR30093">
    <property type="entry name" value="GENERAL SECRETION PATHWAY PROTEIN G"/>
    <property type="match status" value="1"/>
</dbReference>
<evidence type="ECO:0000313" key="3">
    <source>
        <dbReference type="Proteomes" id="UP001304300"/>
    </source>
</evidence>
<dbReference type="InterPro" id="IPR012902">
    <property type="entry name" value="N_methyl_site"/>
</dbReference>
<keyword evidence="1" id="KW-0472">Membrane</keyword>
<organism evidence="2 3">
    <name type="scientific">Rubellicoccus peritrichatus</name>
    <dbReference type="NCBI Taxonomy" id="3080537"/>
    <lineage>
        <taxon>Bacteria</taxon>
        <taxon>Pseudomonadati</taxon>
        <taxon>Verrucomicrobiota</taxon>
        <taxon>Opitutia</taxon>
        <taxon>Puniceicoccales</taxon>
        <taxon>Cerasicoccaceae</taxon>
        <taxon>Rubellicoccus</taxon>
    </lineage>
</organism>
<accession>A0AAQ3QVE1</accession>
<dbReference type="AlphaFoldDB" id="A0AAQ3QVE1"/>
<keyword evidence="1" id="KW-1133">Transmembrane helix</keyword>
<evidence type="ECO:0000313" key="2">
    <source>
        <dbReference type="EMBL" id="WOO40712.1"/>
    </source>
</evidence>
<dbReference type="Pfam" id="PF07963">
    <property type="entry name" value="N_methyl"/>
    <property type="match status" value="1"/>
</dbReference>
<dbReference type="Proteomes" id="UP001304300">
    <property type="component" value="Chromosome"/>
</dbReference>
<dbReference type="InterPro" id="IPR045584">
    <property type="entry name" value="Pilin-like"/>
</dbReference>
<dbReference type="Gene3D" id="3.30.700.10">
    <property type="entry name" value="Glycoprotein, Type 4 Pilin"/>
    <property type="match status" value="1"/>
</dbReference>
<evidence type="ECO:0000256" key="1">
    <source>
        <dbReference type="SAM" id="Phobius"/>
    </source>
</evidence>
<reference evidence="2 3" key="1">
    <citation type="submission" date="2023-10" db="EMBL/GenBank/DDBJ databases">
        <title>Rubellicoccus peritrichatus gen. nov., sp. nov., isolated from an algae of coral reef tank.</title>
        <authorList>
            <person name="Luo J."/>
        </authorList>
    </citation>
    <scope>NUCLEOTIDE SEQUENCE [LARGE SCALE GENOMIC DNA]</scope>
    <source>
        <strain evidence="2 3">CR14</strain>
    </source>
</reference>
<dbReference type="EMBL" id="CP136920">
    <property type="protein sequence ID" value="WOO40712.1"/>
    <property type="molecule type" value="Genomic_DNA"/>
</dbReference>
<name>A0AAQ3QVE1_9BACT</name>
<proteinExistence type="predicted"/>
<dbReference type="KEGG" id="puo:RZN69_18985"/>
<dbReference type="SUPFAM" id="SSF54523">
    <property type="entry name" value="Pili subunits"/>
    <property type="match status" value="1"/>
</dbReference>
<keyword evidence="3" id="KW-1185">Reference proteome</keyword>
<dbReference type="RefSeq" id="WP_317832873.1">
    <property type="nucleotide sequence ID" value="NZ_CP136920.1"/>
</dbReference>
<protein>
    <submittedName>
        <fullName evidence="2">Type II secretion system protein</fullName>
    </submittedName>
</protein>
<sequence>MRTRSRQNGFTLVELLTAIAVVAVLGAILVPVLSSSRTKTELVQSTSNVRQIGVAALTFAQDNDGELPVWHDYRDGIQQYWWQILRPYAGSDNNIFGSPAHEEFDPTNDGTVAATISYGWNYVVMGRHKGDSAFDGDHVGTQWLYPNPSETLVLTDGPKTDSWGYIDHTGHSADPERYDGKTVALFLDGRAEVKPVETFLVEDPYFLSPKDLPGSN</sequence>
<dbReference type="NCBIfam" id="TIGR02532">
    <property type="entry name" value="IV_pilin_GFxxxE"/>
    <property type="match status" value="1"/>
</dbReference>
<feature type="transmembrane region" description="Helical" evidence="1">
    <location>
        <begin position="12"/>
        <end position="33"/>
    </location>
</feature>
<keyword evidence="1" id="KW-0812">Transmembrane</keyword>